<evidence type="ECO:0000259" key="2">
    <source>
        <dbReference type="Pfam" id="PF06283"/>
    </source>
</evidence>
<keyword evidence="1" id="KW-0472">Membrane</keyword>
<keyword evidence="1" id="KW-0812">Transmembrane</keyword>
<feature type="transmembrane region" description="Helical" evidence="1">
    <location>
        <begin position="85"/>
        <end position="104"/>
    </location>
</feature>
<name>A0A1E3L3L1_9BACL</name>
<dbReference type="SUPFAM" id="SSF52317">
    <property type="entry name" value="Class I glutamine amidotransferase-like"/>
    <property type="match status" value="1"/>
</dbReference>
<keyword evidence="4" id="KW-1185">Reference proteome</keyword>
<dbReference type="Gene3D" id="3.40.50.880">
    <property type="match status" value="1"/>
</dbReference>
<evidence type="ECO:0000256" key="1">
    <source>
        <dbReference type="SAM" id="Phobius"/>
    </source>
</evidence>
<evidence type="ECO:0000313" key="4">
    <source>
        <dbReference type="Proteomes" id="UP000094578"/>
    </source>
</evidence>
<sequence>MKLQPDRKTYIKQAILIGDYHQDAPYHPLEPIEKEIRKLMPEGWELHVTDDYDMFTAERLEAYDLCISYTDSFDKKMSDKHTAGIISYIVNGGGLLIIHAGVSMQEQRHEIKLLMGAVYRGHTDYQPLDMSVSSPSHPIMQGIFSFSMEEEPYEFSLLSAAERTILMEYNLEGTTWPAAWCSNYGLGRVVYLMPGHHAASFDYPEYRKIVVQSMFWVAGLDNEK</sequence>
<accession>A0A1E3L3L1</accession>
<dbReference type="STRING" id="1886670.PTI45_02326"/>
<dbReference type="Pfam" id="PF06283">
    <property type="entry name" value="ThuA"/>
    <property type="match status" value="1"/>
</dbReference>
<reference evidence="3 4" key="1">
    <citation type="submission" date="2016-08" db="EMBL/GenBank/DDBJ databases">
        <title>Genome sequencing of Paenibacillus sp. TI45-13ar, isolated from Korean traditional nuruk.</title>
        <authorList>
            <person name="Kim S.-J."/>
        </authorList>
    </citation>
    <scope>NUCLEOTIDE SEQUENCE [LARGE SCALE GENOMIC DNA]</scope>
    <source>
        <strain evidence="3 4">TI45-13ar</strain>
    </source>
</reference>
<dbReference type="PANTHER" id="PTHR40469">
    <property type="entry name" value="SECRETED GLYCOSYL HYDROLASE"/>
    <property type="match status" value="1"/>
</dbReference>
<feature type="domain" description="ThuA-like" evidence="2">
    <location>
        <begin position="34"/>
        <end position="217"/>
    </location>
</feature>
<dbReference type="PANTHER" id="PTHR40469:SF2">
    <property type="entry name" value="GALACTOSE-BINDING DOMAIN-LIKE SUPERFAMILY PROTEIN"/>
    <property type="match status" value="1"/>
</dbReference>
<proteinExistence type="predicted"/>
<dbReference type="RefSeq" id="WP_069327743.1">
    <property type="nucleotide sequence ID" value="NZ_MDER01000039.1"/>
</dbReference>
<organism evidence="3 4">
    <name type="scientific">Paenibacillus nuruki</name>
    <dbReference type="NCBI Taxonomy" id="1886670"/>
    <lineage>
        <taxon>Bacteria</taxon>
        <taxon>Bacillati</taxon>
        <taxon>Bacillota</taxon>
        <taxon>Bacilli</taxon>
        <taxon>Bacillales</taxon>
        <taxon>Paenibacillaceae</taxon>
        <taxon>Paenibacillus</taxon>
    </lineage>
</organism>
<dbReference type="InterPro" id="IPR029062">
    <property type="entry name" value="Class_I_gatase-like"/>
</dbReference>
<evidence type="ECO:0000313" key="3">
    <source>
        <dbReference type="EMBL" id="ODP28336.1"/>
    </source>
</evidence>
<gene>
    <name evidence="3" type="ORF">PTI45_02326</name>
</gene>
<dbReference type="InterPro" id="IPR029010">
    <property type="entry name" value="ThuA-like"/>
</dbReference>
<comment type="caution">
    <text evidence="3">The sequence shown here is derived from an EMBL/GenBank/DDBJ whole genome shotgun (WGS) entry which is preliminary data.</text>
</comment>
<keyword evidence="1" id="KW-1133">Transmembrane helix</keyword>
<dbReference type="EMBL" id="MDER01000039">
    <property type="protein sequence ID" value="ODP28336.1"/>
    <property type="molecule type" value="Genomic_DNA"/>
</dbReference>
<dbReference type="Proteomes" id="UP000094578">
    <property type="component" value="Unassembled WGS sequence"/>
</dbReference>
<protein>
    <recommendedName>
        <fullName evidence="2">ThuA-like domain-containing protein</fullName>
    </recommendedName>
</protein>
<dbReference type="AlphaFoldDB" id="A0A1E3L3L1"/>